<feature type="region of interest" description="Disordered" evidence="1">
    <location>
        <begin position="74"/>
        <end position="95"/>
    </location>
</feature>
<sequence length="142" mass="15563">MTEGNRSRQAQSEIQSAISTAQGPARIGPMVGAGLSFVGAGGYRFDPDQIAALIPKWEAFLQDIDDDYQDLQRALSSATPPTADQPARQNADQTKASIQAAITHNERMKQYARDWINTLRLANGTYVEHEDHTGKGLYGRTD</sequence>
<feature type="region of interest" description="Disordered" evidence="1">
    <location>
        <begin position="1"/>
        <end position="21"/>
    </location>
</feature>
<name>A0ABQ3J5Z3_9PSEU</name>
<evidence type="ECO:0000313" key="3">
    <source>
        <dbReference type="Proteomes" id="UP000605897"/>
    </source>
</evidence>
<feature type="compositionally biased region" description="Polar residues" evidence="1">
    <location>
        <begin position="7"/>
        <end position="21"/>
    </location>
</feature>
<dbReference type="Proteomes" id="UP000605897">
    <property type="component" value="Unassembled WGS sequence"/>
</dbReference>
<evidence type="ECO:0008006" key="4">
    <source>
        <dbReference type="Google" id="ProtNLM"/>
    </source>
</evidence>
<dbReference type="RefSeq" id="WP_191245947.1">
    <property type="nucleotide sequence ID" value="NZ_BNAU01000004.1"/>
</dbReference>
<comment type="caution">
    <text evidence="2">The sequence shown here is derived from an EMBL/GenBank/DDBJ whole genome shotgun (WGS) entry which is preliminary data.</text>
</comment>
<protein>
    <recommendedName>
        <fullName evidence="4">PE domain-containing protein</fullName>
    </recommendedName>
</protein>
<gene>
    <name evidence="2" type="ORF">GCM10017786_38360</name>
</gene>
<accession>A0ABQ3J5Z3</accession>
<organism evidence="2 3">
    <name type="scientific">Amycolatopsis deserti</name>
    <dbReference type="NCBI Taxonomy" id="185696"/>
    <lineage>
        <taxon>Bacteria</taxon>
        <taxon>Bacillati</taxon>
        <taxon>Actinomycetota</taxon>
        <taxon>Actinomycetes</taxon>
        <taxon>Pseudonocardiales</taxon>
        <taxon>Pseudonocardiaceae</taxon>
        <taxon>Amycolatopsis</taxon>
    </lineage>
</organism>
<dbReference type="EMBL" id="BNAU01000004">
    <property type="protein sequence ID" value="GHF01606.1"/>
    <property type="molecule type" value="Genomic_DNA"/>
</dbReference>
<reference evidence="3" key="1">
    <citation type="journal article" date="2019" name="Int. J. Syst. Evol. Microbiol.">
        <title>The Global Catalogue of Microorganisms (GCM) 10K type strain sequencing project: providing services to taxonomists for standard genome sequencing and annotation.</title>
        <authorList>
            <consortium name="The Broad Institute Genomics Platform"/>
            <consortium name="The Broad Institute Genome Sequencing Center for Infectious Disease"/>
            <person name="Wu L."/>
            <person name="Ma J."/>
        </authorList>
    </citation>
    <scope>NUCLEOTIDE SEQUENCE [LARGE SCALE GENOMIC DNA]</scope>
    <source>
        <strain evidence="3">CGMCC 4.7677</strain>
    </source>
</reference>
<evidence type="ECO:0000313" key="2">
    <source>
        <dbReference type="EMBL" id="GHF01606.1"/>
    </source>
</evidence>
<proteinExistence type="predicted"/>
<keyword evidence="3" id="KW-1185">Reference proteome</keyword>
<evidence type="ECO:0000256" key="1">
    <source>
        <dbReference type="SAM" id="MobiDB-lite"/>
    </source>
</evidence>